<gene>
    <name evidence="2" type="ORF">CDL12_05510</name>
</gene>
<name>A0A2G9HW91_9LAMI</name>
<dbReference type="AlphaFoldDB" id="A0A2G9HW91"/>
<dbReference type="EMBL" id="NKXS01000882">
    <property type="protein sequence ID" value="PIN21791.1"/>
    <property type="molecule type" value="Genomic_DNA"/>
</dbReference>
<protein>
    <submittedName>
        <fullName evidence="2">Uncharacterized protein</fullName>
    </submittedName>
</protein>
<evidence type="ECO:0000256" key="1">
    <source>
        <dbReference type="SAM" id="Coils"/>
    </source>
</evidence>
<keyword evidence="1" id="KW-0175">Coiled coil</keyword>
<keyword evidence="3" id="KW-1185">Reference proteome</keyword>
<comment type="caution">
    <text evidence="2">The sequence shown here is derived from an EMBL/GenBank/DDBJ whole genome shotgun (WGS) entry which is preliminary data.</text>
</comment>
<dbReference type="Proteomes" id="UP000231279">
    <property type="component" value="Unassembled WGS sequence"/>
</dbReference>
<reference evidence="3" key="1">
    <citation type="journal article" date="2018" name="Gigascience">
        <title>Genome assembly of the Pink Ipe (Handroanthus impetiginosus, Bignoniaceae), a highly valued, ecologically keystone Neotropical timber forest tree.</title>
        <authorList>
            <person name="Silva-Junior O.B."/>
            <person name="Grattapaglia D."/>
            <person name="Novaes E."/>
            <person name="Collevatti R.G."/>
        </authorList>
    </citation>
    <scope>NUCLEOTIDE SEQUENCE [LARGE SCALE GENOMIC DNA]</scope>
    <source>
        <strain evidence="3">cv. UFG-1</strain>
    </source>
</reference>
<evidence type="ECO:0000313" key="3">
    <source>
        <dbReference type="Proteomes" id="UP000231279"/>
    </source>
</evidence>
<evidence type="ECO:0000313" key="2">
    <source>
        <dbReference type="EMBL" id="PIN21791.1"/>
    </source>
</evidence>
<proteinExistence type="predicted"/>
<sequence length="199" mass="22216">MKGVLNEADLGRLNAYPPDDALEMLSADLARMEKRHALELEKAKEEALRSAQEKEQLLERYTRDVKMGKKFMESEAGRAALEEAVNKFKGSEEFEELVLDRAEGIYEQTVQDCHKILQGTGTRLPLNFARDGRMVGARDAEDGVDGHDPPPRLSVLSTSFIFLSSPAKGAFWHVFGDTGDCSLRSCRVQCVTVFSIFCL</sequence>
<feature type="coiled-coil region" evidence="1">
    <location>
        <begin position="35"/>
        <end position="64"/>
    </location>
</feature>
<accession>A0A2G9HW91</accession>
<organism evidence="2 3">
    <name type="scientific">Handroanthus impetiginosus</name>
    <dbReference type="NCBI Taxonomy" id="429701"/>
    <lineage>
        <taxon>Eukaryota</taxon>
        <taxon>Viridiplantae</taxon>
        <taxon>Streptophyta</taxon>
        <taxon>Embryophyta</taxon>
        <taxon>Tracheophyta</taxon>
        <taxon>Spermatophyta</taxon>
        <taxon>Magnoliopsida</taxon>
        <taxon>eudicotyledons</taxon>
        <taxon>Gunneridae</taxon>
        <taxon>Pentapetalae</taxon>
        <taxon>asterids</taxon>
        <taxon>lamiids</taxon>
        <taxon>Lamiales</taxon>
        <taxon>Bignoniaceae</taxon>
        <taxon>Crescentiina</taxon>
        <taxon>Tabebuia alliance</taxon>
        <taxon>Handroanthus</taxon>
    </lineage>
</organism>